<dbReference type="EMBL" id="CP090163">
    <property type="protein sequence ID" value="UJO12755.1"/>
    <property type="molecule type" value="Genomic_DNA"/>
</dbReference>
<protein>
    <submittedName>
        <fullName evidence="2">Uncharacterized protein</fullName>
    </submittedName>
</protein>
<organism evidence="2 3">
    <name type="scientific">Passalora fulva</name>
    <name type="common">Tomato leaf mold</name>
    <name type="synonym">Cladosporium fulvum</name>
    <dbReference type="NCBI Taxonomy" id="5499"/>
    <lineage>
        <taxon>Eukaryota</taxon>
        <taxon>Fungi</taxon>
        <taxon>Dikarya</taxon>
        <taxon>Ascomycota</taxon>
        <taxon>Pezizomycotina</taxon>
        <taxon>Dothideomycetes</taxon>
        <taxon>Dothideomycetidae</taxon>
        <taxon>Mycosphaerellales</taxon>
        <taxon>Mycosphaerellaceae</taxon>
        <taxon>Fulvia</taxon>
    </lineage>
</organism>
<accession>A0A9Q8L8B8</accession>
<dbReference type="OMA" id="PSAMISC"/>
<sequence length="362" mass="39420">MGRPKKRSRTEGPSTTASSTNGMHADASTEDQHTGLQSFDTATHYGSFESAWTPGGSLQPWLQSADDWNNDFAGNMGVPALTPDSSTHSPSLAMPPELGSQHSTGFGYGQMFGHHDTSTSMLVDPTLARNPVTISSTSNSGMPQYNMQSCACLSTMYLTLTSRQSMDTSFTFPFSLHPLREAMQAAATVLSCEECPMRCISAIQNTQLLGTLLMSIAERFSKLLDHISSESVRATLAGETKKFRLADLNTSISHLHAGGLGCQAAFSVNLSPEEWRSMCKKVVRAEVHGPSDVNDCCPYLLGLATQLEERQNRWHAGPPPEDFPHNMQARPVGQSVITPKEDRLCLKMVHYSQKLAEGLDFS</sequence>
<dbReference type="RefSeq" id="XP_047757121.1">
    <property type="nucleotide sequence ID" value="XM_047900072.1"/>
</dbReference>
<feature type="region of interest" description="Disordered" evidence="1">
    <location>
        <begin position="1"/>
        <end position="34"/>
    </location>
</feature>
<evidence type="ECO:0000313" key="2">
    <source>
        <dbReference type="EMBL" id="UJO12755.1"/>
    </source>
</evidence>
<proteinExistence type="predicted"/>
<dbReference type="AlphaFoldDB" id="A0A9Q8L8B8"/>
<evidence type="ECO:0000256" key="1">
    <source>
        <dbReference type="SAM" id="MobiDB-lite"/>
    </source>
</evidence>
<dbReference type="KEGG" id="ffu:CLAFUR5_00924"/>
<evidence type="ECO:0000313" key="3">
    <source>
        <dbReference type="Proteomes" id="UP000756132"/>
    </source>
</evidence>
<dbReference type="OrthoDB" id="4356994at2759"/>
<gene>
    <name evidence="2" type="ORF">CLAFUR5_00924</name>
</gene>
<name>A0A9Q8L8B8_PASFU</name>
<keyword evidence="3" id="KW-1185">Reference proteome</keyword>
<feature type="compositionally biased region" description="Polar residues" evidence="1">
    <location>
        <begin position="11"/>
        <end position="22"/>
    </location>
</feature>
<dbReference type="GeneID" id="71980802"/>
<reference evidence="2" key="2">
    <citation type="journal article" date="2022" name="Microb. Genom.">
        <title>A chromosome-scale genome assembly of the tomato pathogen Cladosporium fulvum reveals a compartmentalized genome architecture and the presence of a dispensable chromosome.</title>
        <authorList>
            <person name="Zaccaron A.Z."/>
            <person name="Chen L.H."/>
            <person name="Samaras A."/>
            <person name="Stergiopoulos I."/>
        </authorList>
    </citation>
    <scope>NUCLEOTIDE SEQUENCE</scope>
    <source>
        <strain evidence="2">Race5_Kim</strain>
    </source>
</reference>
<dbReference type="Proteomes" id="UP000756132">
    <property type="component" value="Chromosome 1"/>
</dbReference>
<reference evidence="2" key="1">
    <citation type="submission" date="2021-12" db="EMBL/GenBank/DDBJ databases">
        <authorList>
            <person name="Zaccaron A."/>
            <person name="Stergiopoulos I."/>
        </authorList>
    </citation>
    <scope>NUCLEOTIDE SEQUENCE</scope>
    <source>
        <strain evidence="2">Race5_Kim</strain>
    </source>
</reference>